<comment type="caution">
    <text evidence="1">The sequence shown here is derived from an EMBL/GenBank/DDBJ whole genome shotgun (WGS) entry which is preliminary data.</text>
</comment>
<evidence type="ECO:0000313" key="2">
    <source>
        <dbReference type="Proteomes" id="UP000828390"/>
    </source>
</evidence>
<gene>
    <name evidence="1" type="ORF">DPMN_088545</name>
</gene>
<dbReference type="EMBL" id="JAIWYP010000003">
    <property type="protein sequence ID" value="KAH3846246.1"/>
    <property type="molecule type" value="Genomic_DNA"/>
</dbReference>
<sequence>MWLEDKETKLTDQEQIRLVAADVEKQIEKAKVILTNYSVLWVSSPYLVSNSLI</sequence>
<name>A0A9D4KUQ4_DREPO</name>
<proteinExistence type="predicted"/>
<reference evidence="1" key="1">
    <citation type="journal article" date="2019" name="bioRxiv">
        <title>The Genome of the Zebra Mussel, Dreissena polymorpha: A Resource for Invasive Species Research.</title>
        <authorList>
            <person name="McCartney M.A."/>
            <person name="Auch B."/>
            <person name="Kono T."/>
            <person name="Mallez S."/>
            <person name="Zhang Y."/>
            <person name="Obille A."/>
            <person name="Becker A."/>
            <person name="Abrahante J.E."/>
            <person name="Garbe J."/>
            <person name="Badalamenti J.P."/>
            <person name="Herman A."/>
            <person name="Mangelson H."/>
            <person name="Liachko I."/>
            <person name="Sullivan S."/>
            <person name="Sone E.D."/>
            <person name="Koren S."/>
            <person name="Silverstein K.A.T."/>
            <person name="Beckman K.B."/>
            <person name="Gohl D.M."/>
        </authorList>
    </citation>
    <scope>NUCLEOTIDE SEQUENCE</scope>
    <source>
        <strain evidence="1">Duluth1</strain>
        <tissue evidence="1">Whole animal</tissue>
    </source>
</reference>
<organism evidence="1 2">
    <name type="scientific">Dreissena polymorpha</name>
    <name type="common">Zebra mussel</name>
    <name type="synonym">Mytilus polymorpha</name>
    <dbReference type="NCBI Taxonomy" id="45954"/>
    <lineage>
        <taxon>Eukaryota</taxon>
        <taxon>Metazoa</taxon>
        <taxon>Spiralia</taxon>
        <taxon>Lophotrochozoa</taxon>
        <taxon>Mollusca</taxon>
        <taxon>Bivalvia</taxon>
        <taxon>Autobranchia</taxon>
        <taxon>Heteroconchia</taxon>
        <taxon>Euheterodonta</taxon>
        <taxon>Imparidentia</taxon>
        <taxon>Neoheterodontei</taxon>
        <taxon>Myida</taxon>
        <taxon>Dreissenoidea</taxon>
        <taxon>Dreissenidae</taxon>
        <taxon>Dreissena</taxon>
    </lineage>
</organism>
<evidence type="ECO:0000313" key="1">
    <source>
        <dbReference type="EMBL" id="KAH3846246.1"/>
    </source>
</evidence>
<dbReference type="AlphaFoldDB" id="A0A9D4KUQ4"/>
<keyword evidence="2" id="KW-1185">Reference proteome</keyword>
<dbReference type="Proteomes" id="UP000828390">
    <property type="component" value="Unassembled WGS sequence"/>
</dbReference>
<accession>A0A9D4KUQ4</accession>
<reference evidence="1" key="2">
    <citation type="submission" date="2020-11" db="EMBL/GenBank/DDBJ databases">
        <authorList>
            <person name="McCartney M.A."/>
            <person name="Auch B."/>
            <person name="Kono T."/>
            <person name="Mallez S."/>
            <person name="Becker A."/>
            <person name="Gohl D.M."/>
            <person name="Silverstein K.A.T."/>
            <person name="Koren S."/>
            <person name="Bechman K.B."/>
            <person name="Herman A."/>
            <person name="Abrahante J.E."/>
            <person name="Garbe J."/>
        </authorList>
    </citation>
    <scope>NUCLEOTIDE SEQUENCE</scope>
    <source>
        <strain evidence="1">Duluth1</strain>
        <tissue evidence="1">Whole animal</tissue>
    </source>
</reference>
<protein>
    <submittedName>
        <fullName evidence="1">Uncharacterized protein</fullName>
    </submittedName>
</protein>